<dbReference type="GO" id="GO:0005886">
    <property type="term" value="C:plasma membrane"/>
    <property type="evidence" value="ECO:0007669"/>
    <property type="project" value="TreeGrafter"/>
</dbReference>
<feature type="transmembrane region" description="Helical" evidence="5">
    <location>
        <begin position="183"/>
        <end position="204"/>
    </location>
</feature>
<dbReference type="GO" id="GO:0000064">
    <property type="term" value="F:L-ornithine transmembrane transporter activity"/>
    <property type="evidence" value="ECO:0007669"/>
    <property type="project" value="TreeGrafter"/>
</dbReference>
<dbReference type="OrthoDB" id="3900342at2759"/>
<evidence type="ECO:0000256" key="4">
    <source>
        <dbReference type="ARBA" id="ARBA00023136"/>
    </source>
</evidence>
<dbReference type="Proteomes" id="UP000291343">
    <property type="component" value="Unassembled WGS sequence"/>
</dbReference>
<keyword evidence="2 5" id="KW-0812">Transmembrane</keyword>
<keyword evidence="4 5" id="KW-0472">Membrane</keyword>
<name>A0A482XQW7_LAOST</name>
<feature type="transmembrane region" description="Helical" evidence="5">
    <location>
        <begin position="29"/>
        <end position="49"/>
    </location>
</feature>
<feature type="transmembrane region" description="Helical" evidence="5">
    <location>
        <begin position="61"/>
        <end position="80"/>
    </location>
</feature>
<keyword evidence="7" id="KW-1185">Reference proteome</keyword>
<dbReference type="Gene3D" id="1.20.1740.10">
    <property type="entry name" value="Amino acid/polyamine transporter I"/>
    <property type="match status" value="1"/>
</dbReference>
<evidence type="ECO:0000256" key="5">
    <source>
        <dbReference type="SAM" id="Phobius"/>
    </source>
</evidence>
<dbReference type="InterPro" id="IPR002293">
    <property type="entry name" value="AA/rel_permease1"/>
</dbReference>
<dbReference type="SMR" id="A0A482XQW7"/>
<proteinExistence type="predicted"/>
<dbReference type="GO" id="GO:0097638">
    <property type="term" value="P:L-arginine import across plasma membrane"/>
    <property type="evidence" value="ECO:0007669"/>
    <property type="project" value="TreeGrafter"/>
</dbReference>
<organism evidence="6 7">
    <name type="scientific">Laodelphax striatellus</name>
    <name type="common">Small brown planthopper</name>
    <name type="synonym">Delphax striatella</name>
    <dbReference type="NCBI Taxonomy" id="195883"/>
    <lineage>
        <taxon>Eukaryota</taxon>
        <taxon>Metazoa</taxon>
        <taxon>Ecdysozoa</taxon>
        <taxon>Arthropoda</taxon>
        <taxon>Hexapoda</taxon>
        <taxon>Insecta</taxon>
        <taxon>Pterygota</taxon>
        <taxon>Neoptera</taxon>
        <taxon>Paraneoptera</taxon>
        <taxon>Hemiptera</taxon>
        <taxon>Auchenorrhyncha</taxon>
        <taxon>Fulgoroidea</taxon>
        <taxon>Delphacidae</taxon>
        <taxon>Criomorphinae</taxon>
        <taxon>Laodelphax</taxon>
    </lineage>
</organism>
<evidence type="ECO:0008006" key="8">
    <source>
        <dbReference type="Google" id="ProtNLM"/>
    </source>
</evidence>
<comment type="subcellular location">
    <subcellularLocation>
        <location evidence="1">Membrane</location>
        <topology evidence="1">Multi-pass membrane protein</topology>
    </subcellularLocation>
</comment>
<gene>
    <name evidence="6" type="ORF">LSTR_LSTR010087</name>
</gene>
<dbReference type="EMBL" id="QKKF02003012">
    <property type="protein sequence ID" value="RZF47870.1"/>
    <property type="molecule type" value="Genomic_DNA"/>
</dbReference>
<protein>
    <recommendedName>
        <fullName evidence="8">Cationic amino acid transporter C-terminal domain-containing protein</fullName>
    </recommendedName>
</protein>
<reference evidence="6 7" key="1">
    <citation type="journal article" date="2017" name="Gigascience">
        <title>Genome sequence of the small brown planthopper, Laodelphax striatellus.</title>
        <authorList>
            <person name="Zhu J."/>
            <person name="Jiang F."/>
            <person name="Wang X."/>
            <person name="Yang P."/>
            <person name="Bao Y."/>
            <person name="Zhao W."/>
            <person name="Wang W."/>
            <person name="Lu H."/>
            <person name="Wang Q."/>
            <person name="Cui N."/>
            <person name="Li J."/>
            <person name="Chen X."/>
            <person name="Luo L."/>
            <person name="Yu J."/>
            <person name="Kang L."/>
            <person name="Cui F."/>
        </authorList>
    </citation>
    <scope>NUCLEOTIDE SEQUENCE [LARGE SCALE GENOMIC DNA]</scope>
    <source>
        <strain evidence="6">Lst14</strain>
    </source>
</reference>
<comment type="caution">
    <text evidence="6">The sequence shown here is derived from an EMBL/GenBank/DDBJ whole genome shotgun (WGS) entry which is preliminary data.</text>
</comment>
<dbReference type="GO" id="GO:0061459">
    <property type="term" value="F:L-arginine transmembrane transporter activity"/>
    <property type="evidence" value="ECO:0007669"/>
    <property type="project" value="TreeGrafter"/>
</dbReference>
<evidence type="ECO:0000256" key="3">
    <source>
        <dbReference type="ARBA" id="ARBA00022989"/>
    </source>
</evidence>
<feature type="transmembrane region" description="Helical" evidence="5">
    <location>
        <begin position="156"/>
        <end position="177"/>
    </location>
</feature>
<dbReference type="GO" id="GO:0015189">
    <property type="term" value="F:L-lysine transmembrane transporter activity"/>
    <property type="evidence" value="ECO:0007669"/>
    <property type="project" value="TreeGrafter"/>
</dbReference>
<dbReference type="PANTHER" id="PTHR43243:SF105">
    <property type="entry name" value="CATIONIC AMINO ACID TRANSPORTER C-TERMINAL DOMAIN-CONTAINING PROTEIN"/>
    <property type="match status" value="1"/>
</dbReference>
<dbReference type="InParanoid" id="A0A482XQW7"/>
<evidence type="ECO:0000313" key="7">
    <source>
        <dbReference type="Proteomes" id="UP000291343"/>
    </source>
</evidence>
<feature type="transmembrane region" description="Helical" evidence="5">
    <location>
        <begin position="92"/>
        <end position="110"/>
    </location>
</feature>
<evidence type="ECO:0000256" key="1">
    <source>
        <dbReference type="ARBA" id="ARBA00004141"/>
    </source>
</evidence>
<keyword evidence="3 5" id="KW-1133">Transmembrane helix</keyword>
<dbReference type="PANTHER" id="PTHR43243">
    <property type="entry name" value="INNER MEMBRANE TRANSPORTER YGJI-RELATED"/>
    <property type="match status" value="1"/>
</dbReference>
<evidence type="ECO:0000313" key="6">
    <source>
        <dbReference type="EMBL" id="RZF47870.1"/>
    </source>
</evidence>
<sequence length="304" mass="32921">MTLWKTLSRRKSLTSICTEESQLGKVLTIYDLTALGVGSTLGVGVYVLAGSVSKDVAGPAVVLSFFYAAVASAFAGICYAEFGARVPKAGSAYAYSYVTIGEFVAFIIGWNLIMEYVIGGASVARGLSLYLDSLIDGQMEKYFRSIISIESTFLSEYFDFFAFAVCVLLGFCLAVGLKESMLLNNFLTIVNIAVVLFVIVFGAFKADISNWKIPKAHVPEWAGEGGFLPYGIFGTIKGAATCFYGYVGFDCIATTGEEVKDPQRAIPLAIMISLTIIFLAYFGVASVLTLLLPYYLQVCRTPFF</sequence>
<accession>A0A482XQW7</accession>
<dbReference type="AlphaFoldDB" id="A0A482XQW7"/>
<dbReference type="Pfam" id="PF13520">
    <property type="entry name" value="AA_permease_2"/>
    <property type="match status" value="1"/>
</dbReference>
<dbReference type="STRING" id="195883.A0A482XQW7"/>
<evidence type="ECO:0000256" key="2">
    <source>
        <dbReference type="ARBA" id="ARBA00022692"/>
    </source>
</evidence>
<feature type="transmembrane region" description="Helical" evidence="5">
    <location>
        <begin position="268"/>
        <end position="296"/>
    </location>
</feature>